<dbReference type="EMBL" id="CAJNOG010000107">
    <property type="protein sequence ID" value="CAF0953200.1"/>
    <property type="molecule type" value="Genomic_DNA"/>
</dbReference>
<comment type="pathway">
    <text evidence="1">Protein modification; protein glycosylation.</text>
</comment>
<feature type="domain" description="MGAT4 A/B/C C-terminal" evidence="6">
    <location>
        <begin position="486"/>
        <end position="616"/>
    </location>
</feature>
<evidence type="ECO:0000259" key="5">
    <source>
        <dbReference type="Pfam" id="PF04666"/>
    </source>
</evidence>
<keyword evidence="3" id="KW-0808">Transferase</keyword>
<dbReference type="AlphaFoldDB" id="A0A814DDS7"/>
<dbReference type="GO" id="GO:0005795">
    <property type="term" value="C:Golgi stack"/>
    <property type="evidence" value="ECO:0007669"/>
    <property type="project" value="TreeGrafter"/>
</dbReference>
<reference evidence="7" key="1">
    <citation type="submission" date="2021-02" db="EMBL/GenBank/DDBJ databases">
        <authorList>
            <person name="Nowell W R."/>
        </authorList>
    </citation>
    <scope>NUCLEOTIDE SEQUENCE</scope>
</reference>
<feature type="domain" description="MGAT4 conserved region" evidence="5">
    <location>
        <begin position="220"/>
        <end position="469"/>
    </location>
</feature>
<dbReference type="InterPro" id="IPR006759">
    <property type="entry name" value="Glyco_transf_54"/>
</dbReference>
<keyword evidence="4" id="KW-0472">Membrane</keyword>
<dbReference type="PANTHER" id="PTHR12062:SF9">
    <property type="entry name" value="ALPHA-1,3-MANNOSYL-GLYCOPROTEIN 4-BETA-N-ACETYLGLUCOSAMINYLTRANSFERASE A, ISOFORM A"/>
    <property type="match status" value="1"/>
</dbReference>
<keyword evidence="4" id="KW-1133">Transmembrane helix</keyword>
<protein>
    <submittedName>
        <fullName evidence="7">Uncharacterized protein</fullName>
    </submittedName>
</protein>
<keyword evidence="4" id="KW-0812">Transmembrane</keyword>
<dbReference type="InterPro" id="IPR057279">
    <property type="entry name" value="MGAT4"/>
</dbReference>
<comment type="caution">
    <text evidence="7">The sequence shown here is derived from an EMBL/GenBank/DDBJ whole genome shotgun (WGS) entry which is preliminary data.</text>
</comment>
<keyword evidence="2" id="KW-0328">Glycosyltransferase</keyword>
<dbReference type="Pfam" id="PF04666">
    <property type="entry name" value="MGAT4_cons"/>
    <property type="match status" value="1"/>
</dbReference>
<evidence type="ECO:0000256" key="2">
    <source>
        <dbReference type="ARBA" id="ARBA00022676"/>
    </source>
</evidence>
<evidence type="ECO:0000313" key="8">
    <source>
        <dbReference type="Proteomes" id="UP000663845"/>
    </source>
</evidence>
<proteinExistence type="predicted"/>
<dbReference type="Pfam" id="PF23524">
    <property type="entry name" value="MGAT4A_C"/>
    <property type="match status" value="1"/>
</dbReference>
<feature type="transmembrane region" description="Helical" evidence="4">
    <location>
        <begin position="7"/>
        <end position="24"/>
    </location>
</feature>
<dbReference type="GO" id="GO:0008375">
    <property type="term" value="F:acetylglucosaminyltransferase activity"/>
    <property type="evidence" value="ECO:0007669"/>
    <property type="project" value="TreeGrafter"/>
</dbReference>
<dbReference type="GO" id="GO:0006487">
    <property type="term" value="P:protein N-linked glycosylation"/>
    <property type="evidence" value="ECO:0007669"/>
    <property type="project" value="TreeGrafter"/>
</dbReference>
<dbReference type="InterPro" id="IPR056576">
    <property type="entry name" value="MGAT4_A/B/C_C"/>
</dbReference>
<sequence>MRWTQRYGIVAIAIIVVLALIFVLQQKQHYEEQTRQTIETLQNRIDYVSRLNDEHLQELSSIKQQNIRLIRSFNSIKACHRRNNVSTNSISNSTITDETFNDNTVDSLKNGFHVPPSFSYLKHLSGRYDMLSPAFRRQTTNTNSLRSNVSFIIGRRNNVSTNSISNSTITDETFNDNTVDSLKNGFHVPPSFSYLKHLSGRYDMLSPAFRRQTTNTNSLRSNVSFIIGIPTVKRDKQSYLIETIKSLIDNLNNDDMERSLIVIFIAEPLDIEYVRTTAQQIEKLYNKYIENGLIEIISPPMEFYPDFDSLKLSLNDDKQRVKWRTKQNYDFTYLMMYSSIRGKYYIQLEDDVVTKPAYIQIIESFINKQKDQDWFMLEYSSLGFIGKMFHTAELNALVNFFLMFSADKPIDWLLEYYQDTKYCSFGADVQSCTRTKSLHRFRFRPSLFQHIGIYSSLKGKIQKLKDKDFGKNVKLFKSHENPSVSSIVSTLKDYDKHTLANCYAGQNFFWALQPKKDDTIVLKYDPPLLLSRVYFKSGNPEHPGDKFFNTTVDLQPYVQPKQKLNYIKDSDGYFTVANFSHDTGIAEAFVDKVLGPISNVRLKVHSKSDAWVILNEV</sequence>
<evidence type="ECO:0000256" key="4">
    <source>
        <dbReference type="SAM" id="Phobius"/>
    </source>
</evidence>
<organism evidence="7 8">
    <name type="scientific">Adineta steineri</name>
    <dbReference type="NCBI Taxonomy" id="433720"/>
    <lineage>
        <taxon>Eukaryota</taxon>
        <taxon>Metazoa</taxon>
        <taxon>Spiralia</taxon>
        <taxon>Gnathifera</taxon>
        <taxon>Rotifera</taxon>
        <taxon>Eurotatoria</taxon>
        <taxon>Bdelloidea</taxon>
        <taxon>Adinetida</taxon>
        <taxon>Adinetidae</taxon>
        <taxon>Adineta</taxon>
    </lineage>
</organism>
<dbReference type="Proteomes" id="UP000663845">
    <property type="component" value="Unassembled WGS sequence"/>
</dbReference>
<dbReference type="GO" id="GO:0005793">
    <property type="term" value="C:endoplasmic reticulum-Golgi intermediate compartment"/>
    <property type="evidence" value="ECO:0007669"/>
    <property type="project" value="TreeGrafter"/>
</dbReference>
<dbReference type="PANTHER" id="PTHR12062">
    <property type="entry name" value="N-ACETYLGLUCOSAMINYLTRANSFERASE VI"/>
    <property type="match status" value="1"/>
</dbReference>
<evidence type="ECO:0000313" key="7">
    <source>
        <dbReference type="EMBL" id="CAF0953200.1"/>
    </source>
</evidence>
<evidence type="ECO:0000256" key="1">
    <source>
        <dbReference type="ARBA" id="ARBA00004922"/>
    </source>
</evidence>
<dbReference type="GO" id="GO:0005783">
    <property type="term" value="C:endoplasmic reticulum"/>
    <property type="evidence" value="ECO:0007669"/>
    <property type="project" value="TreeGrafter"/>
</dbReference>
<gene>
    <name evidence="7" type="ORF">JYZ213_LOCUS13420</name>
</gene>
<evidence type="ECO:0000259" key="6">
    <source>
        <dbReference type="Pfam" id="PF23524"/>
    </source>
</evidence>
<evidence type="ECO:0000256" key="3">
    <source>
        <dbReference type="ARBA" id="ARBA00022679"/>
    </source>
</evidence>
<name>A0A814DDS7_9BILA</name>
<accession>A0A814DDS7</accession>